<dbReference type="PANTHER" id="PTHR48081">
    <property type="entry name" value="AB HYDROLASE SUPERFAMILY PROTEIN C4A8.06C"/>
    <property type="match status" value="1"/>
</dbReference>
<feature type="domain" description="Alpha/beta hydrolase fold-3" evidence="3">
    <location>
        <begin position="69"/>
        <end position="270"/>
    </location>
</feature>
<dbReference type="GO" id="GO:0004806">
    <property type="term" value="F:triacylglycerol lipase activity"/>
    <property type="evidence" value="ECO:0007669"/>
    <property type="project" value="TreeGrafter"/>
</dbReference>
<organism evidence="4 5">
    <name type="scientific">Amnibacterium setariae</name>
    <dbReference type="NCBI Taxonomy" id="2306585"/>
    <lineage>
        <taxon>Bacteria</taxon>
        <taxon>Bacillati</taxon>
        <taxon>Actinomycetota</taxon>
        <taxon>Actinomycetes</taxon>
        <taxon>Micrococcales</taxon>
        <taxon>Microbacteriaceae</taxon>
        <taxon>Amnibacterium</taxon>
    </lineage>
</organism>
<sequence>MTRAQSEALSRMLREGPLDLGGEPAVQRPLLDGLLTAHPLPDDVRTSDGVLSGVPVVEVEHADGAHGTVLFFHGGAYAIGSARGAAGMLAEIVTRTGVRGISVEYRLAPEHPYPAAVHDALAAYRGLLDQGVAPGSIVVAGESAGGGLALALLLAARAAGLPQPAAAFVFSPWADLTLSGSTLGSKAEQDPALSSAALRTRAADYLAGSDPADPLVSPALADLTGLPPLLLQCGSAEILLADALRLAVRAAEADIAVELAVTPHAPHVFQGFPAVVDEAVVALDDAAAFVSRHLHGAARP</sequence>
<reference evidence="5" key="1">
    <citation type="submission" date="2018-09" db="EMBL/GenBank/DDBJ databases">
        <authorList>
            <person name="Kim I."/>
        </authorList>
    </citation>
    <scope>NUCLEOTIDE SEQUENCE [LARGE SCALE GENOMIC DNA]</scope>
    <source>
        <strain evidence="5">DD4a</strain>
    </source>
</reference>
<dbReference type="AlphaFoldDB" id="A0A3A1U2C1"/>
<dbReference type="InterPro" id="IPR013094">
    <property type="entry name" value="AB_hydrolase_3"/>
</dbReference>
<dbReference type="EMBL" id="QXTG01000002">
    <property type="protein sequence ID" value="RIX28616.1"/>
    <property type="molecule type" value="Genomic_DNA"/>
</dbReference>
<dbReference type="RefSeq" id="WP_119482926.1">
    <property type="nucleotide sequence ID" value="NZ_QXTG01000002.1"/>
</dbReference>
<dbReference type="OrthoDB" id="9803828at2"/>
<keyword evidence="2 4" id="KW-0378">Hydrolase</keyword>
<evidence type="ECO:0000313" key="5">
    <source>
        <dbReference type="Proteomes" id="UP000265742"/>
    </source>
</evidence>
<dbReference type="InterPro" id="IPR029058">
    <property type="entry name" value="AB_hydrolase_fold"/>
</dbReference>
<dbReference type="Proteomes" id="UP000265742">
    <property type="component" value="Unassembled WGS sequence"/>
</dbReference>
<evidence type="ECO:0000259" key="3">
    <source>
        <dbReference type="Pfam" id="PF07859"/>
    </source>
</evidence>
<evidence type="ECO:0000256" key="2">
    <source>
        <dbReference type="ARBA" id="ARBA00022801"/>
    </source>
</evidence>
<evidence type="ECO:0000256" key="1">
    <source>
        <dbReference type="ARBA" id="ARBA00010515"/>
    </source>
</evidence>
<protein>
    <submittedName>
        <fullName evidence="4">Steryl acetyl hydrolase</fullName>
    </submittedName>
</protein>
<evidence type="ECO:0000313" key="4">
    <source>
        <dbReference type="EMBL" id="RIX28616.1"/>
    </source>
</evidence>
<dbReference type="Gene3D" id="3.40.50.1820">
    <property type="entry name" value="alpha/beta hydrolase"/>
    <property type="match status" value="1"/>
</dbReference>
<name>A0A3A1U2C1_9MICO</name>
<proteinExistence type="inferred from homology"/>
<dbReference type="PANTHER" id="PTHR48081:SF30">
    <property type="entry name" value="ACETYL-HYDROLASE LIPR-RELATED"/>
    <property type="match status" value="1"/>
</dbReference>
<gene>
    <name evidence="4" type="ORF">D1781_14510</name>
</gene>
<dbReference type="Pfam" id="PF07859">
    <property type="entry name" value="Abhydrolase_3"/>
    <property type="match status" value="1"/>
</dbReference>
<comment type="similarity">
    <text evidence="1">Belongs to the 'GDXG' lipolytic enzyme family.</text>
</comment>
<comment type="caution">
    <text evidence="4">The sequence shown here is derived from an EMBL/GenBank/DDBJ whole genome shotgun (WGS) entry which is preliminary data.</text>
</comment>
<keyword evidence="5" id="KW-1185">Reference proteome</keyword>
<accession>A0A3A1U2C1</accession>
<dbReference type="InterPro" id="IPR050300">
    <property type="entry name" value="GDXG_lipolytic_enzyme"/>
</dbReference>
<dbReference type="SUPFAM" id="SSF53474">
    <property type="entry name" value="alpha/beta-Hydrolases"/>
    <property type="match status" value="1"/>
</dbReference>